<evidence type="ECO:0000313" key="2">
    <source>
        <dbReference type="EMBL" id="KAK6991933.1"/>
    </source>
</evidence>
<name>A0AAV9ZSN7_9AGAR</name>
<evidence type="ECO:0000313" key="3">
    <source>
        <dbReference type="Proteomes" id="UP001362999"/>
    </source>
</evidence>
<dbReference type="Proteomes" id="UP001362999">
    <property type="component" value="Unassembled WGS sequence"/>
</dbReference>
<comment type="caution">
    <text evidence="2">The sequence shown here is derived from an EMBL/GenBank/DDBJ whole genome shotgun (WGS) entry which is preliminary data.</text>
</comment>
<dbReference type="AlphaFoldDB" id="A0AAV9ZSN7"/>
<sequence length="223" mass="25548">MAFPFSDTQALFSPNVPPYFRRLFLMSLVEYGGTIAQGLEAANFCVVESVEDEVYIKRWYRNDLRVSIHEFYIRFYPIAAKVVVQELVFEVVRGGAEHFCYQDYAVAISPKTGHVVAASEVFDFSNQESSINDPILRKPSPPSPYSPRPRIRPAPLPKEKSKGDRKRRRGESPPRGAHIIDLTGDDEDVEMEDVRNLLVAKQEEQPILPVSPRKKVRMHTMRR</sequence>
<reference evidence="2 3" key="1">
    <citation type="journal article" date="2024" name="J Genomics">
        <title>Draft genome sequencing and assembly of Favolaschia claudopus CIRM-BRFM 2984 isolated from oak limbs.</title>
        <authorList>
            <person name="Navarro D."/>
            <person name="Drula E."/>
            <person name="Chaduli D."/>
            <person name="Cazenave R."/>
            <person name="Ahrendt S."/>
            <person name="Wang J."/>
            <person name="Lipzen A."/>
            <person name="Daum C."/>
            <person name="Barry K."/>
            <person name="Grigoriev I.V."/>
            <person name="Favel A."/>
            <person name="Rosso M.N."/>
            <person name="Martin F."/>
        </authorList>
    </citation>
    <scope>NUCLEOTIDE SEQUENCE [LARGE SCALE GENOMIC DNA]</scope>
    <source>
        <strain evidence="2 3">CIRM-BRFM 2984</strain>
    </source>
</reference>
<accession>A0AAV9ZSN7</accession>
<feature type="region of interest" description="Disordered" evidence="1">
    <location>
        <begin position="130"/>
        <end position="187"/>
    </location>
</feature>
<proteinExistence type="predicted"/>
<keyword evidence="3" id="KW-1185">Reference proteome</keyword>
<protein>
    <submittedName>
        <fullName evidence="2">Uncharacterized protein</fullName>
    </submittedName>
</protein>
<feature type="compositionally biased region" description="Pro residues" evidence="1">
    <location>
        <begin position="139"/>
        <end position="156"/>
    </location>
</feature>
<dbReference type="EMBL" id="JAWWNJ010000115">
    <property type="protein sequence ID" value="KAK6991933.1"/>
    <property type="molecule type" value="Genomic_DNA"/>
</dbReference>
<evidence type="ECO:0000256" key="1">
    <source>
        <dbReference type="SAM" id="MobiDB-lite"/>
    </source>
</evidence>
<gene>
    <name evidence="2" type="ORF">R3P38DRAFT_3438396</name>
</gene>
<feature type="region of interest" description="Disordered" evidence="1">
    <location>
        <begin position="201"/>
        <end position="223"/>
    </location>
</feature>
<feature type="compositionally biased region" description="Basic residues" evidence="1">
    <location>
        <begin position="212"/>
        <end position="223"/>
    </location>
</feature>
<organism evidence="2 3">
    <name type="scientific">Favolaschia claudopus</name>
    <dbReference type="NCBI Taxonomy" id="2862362"/>
    <lineage>
        <taxon>Eukaryota</taxon>
        <taxon>Fungi</taxon>
        <taxon>Dikarya</taxon>
        <taxon>Basidiomycota</taxon>
        <taxon>Agaricomycotina</taxon>
        <taxon>Agaricomycetes</taxon>
        <taxon>Agaricomycetidae</taxon>
        <taxon>Agaricales</taxon>
        <taxon>Marasmiineae</taxon>
        <taxon>Mycenaceae</taxon>
        <taxon>Favolaschia</taxon>
    </lineage>
</organism>